<dbReference type="EMBL" id="CP003096">
    <property type="protein sequence ID" value="AER67125.1"/>
    <property type="molecule type" value="Genomic_DNA"/>
</dbReference>
<reference evidence="5" key="1">
    <citation type="submission" date="2011-10" db="EMBL/GenBank/DDBJ databases">
        <title>The complete genome of chromosome of Thermovirga lienii DSM 17291.</title>
        <authorList>
            <consortium name="US DOE Joint Genome Institute (JGI-PGF)"/>
            <person name="Lucas S."/>
            <person name="Copeland A."/>
            <person name="Lapidus A."/>
            <person name="Glavina del Rio T."/>
            <person name="Dalin E."/>
            <person name="Tice H."/>
            <person name="Bruce D."/>
            <person name="Goodwin L."/>
            <person name="Pitluck S."/>
            <person name="Peters L."/>
            <person name="Mikhailova N."/>
            <person name="Saunders E."/>
            <person name="Kyrpides N."/>
            <person name="Mavromatis K."/>
            <person name="Ivanova N."/>
            <person name="Last F.I."/>
            <person name="Brettin T."/>
            <person name="Detter J.C."/>
            <person name="Han C."/>
            <person name="Larimer F."/>
            <person name="Land M."/>
            <person name="Hauser L."/>
            <person name="Markowitz V."/>
            <person name="Cheng J.-F."/>
            <person name="Hugenholtz P."/>
            <person name="Woyke T."/>
            <person name="Wu D."/>
            <person name="Spring S."/>
            <person name="Schroeder M."/>
            <person name="Brambilla E.-M."/>
            <person name="Klenk H.-P."/>
            <person name="Eisen J.A."/>
        </authorList>
    </citation>
    <scope>NUCLEOTIDE SEQUENCE [LARGE SCALE GENOMIC DNA]</scope>
    <source>
        <strain evidence="5">ATCC BAA-1197 / DSM 17291 / Cas60314</strain>
    </source>
</reference>
<dbReference type="SMART" id="SM01007">
    <property type="entry name" value="Aldolase_II"/>
    <property type="match status" value="1"/>
</dbReference>
<dbReference type="GO" id="GO:0019323">
    <property type="term" value="P:pentose catabolic process"/>
    <property type="evidence" value="ECO:0007669"/>
    <property type="project" value="TreeGrafter"/>
</dbReference>
<dbReference type="GO" id="GO:0005829">
    <property type="term" value="C:cytosol"/>
    <property type="evidence" value="ECO:0007669"/>
    <property type="project" value="TreeGrafter"/>
</dbReference>
<organism evidence="4 5">
    <name type="scientific">Thermovirga lienii (strain ATCC BAA-1197 / DSM 17291 / Cas60314)</name>
    <dbReference type="NCBI Taxonomy" id="580340"/>
    <lineage>
        <taxon>Bacteria</taxon>
        <taxon>Thermotogati</taxon>
        <taxon>Synergistota</taxon>
        <taxon>Synergistia</taxon>
        <taxon>Synergistales</taxon>
        <taxon>Thermovirgaceae</taxon>
        <taxon>Thermovirga</taxon>
    </lineage>
</organism>
<dbReference type="GO" id="GO:0008738">
    <property type="term" value="F:L-fuculose-phosphate aldolase activity"/>
    <property type="evidence" value="ECO:0007669"/>
    <property type="project" value="UniProtKB-EC"/>
</dbReference>
<dbReference type="STRING" id="580340.Tlie_1397"/>
<dbReference type="Gene3D" id="3.40.225.10">
    <property type="entry name" value="Class II aldolase/adducin N-terminal domain"/>
    <property type="match status" value="1"/>
</dbReference>
<evidence type="ECO:0000313" key="4">
    <source>
        <dbReference type="EMBL" id="AER67125.1"/>
    </source>
</evidence>
<dbReference type="InterPro" id="IPR050197">
    <property type="entry name" value="Aldolase_class_II_sugar_metab"/>
</dbReference>
<name>G7V6L2_THELD</name>
<dbReference type="AlphaFoldDB" id="G7V6L2"/>
<dbReference type="SUPFAM" id="SSF53639">
    <property type="entry name" value="AraD/HMP-PK domain-like"/>
    <property type="match status" value="1"/>
</dbReference>
<dbReference type="eggNOG" id="COG0235">
    <property type="taxonomic scope" value="Bacteria"/>
</dbReference>
<dbReference type="EC" id="4.1.2.17" evidence="4"/>
<dbReference type="InterPro" id="IPR001303">
    <property type="entry name" value="Aldolase_II/adducin_N"/>
</dbReference>
<dbReference type="GO" id="GO:0046872">
    <property type="term" value="F:metal ion binding"/>
    <property type="evidence" value="ECO:0007669"/>
    <property type="project" value="UniProtKB-KW"/>
</dbReference>
<dbReference type="OrthoDB" id="9794581at2"/>
<dbReference type="InterPro" id="IPR036409">
    <property type="entry name" value="Aldolase_II/adducin_N_sf"/>
</dbReference>
<dbReference type="HOGENOM" id="CLU_006033_3_0_0"/>
<evidence type="ECO:0000256" key="1">
    <source>
        <dbReference type="ARBA" id="ARBA00022723"/>
    </source>
</evidence>
<gene>
    <name evidence="4" type="ordered locus">Tlie_1397</name>
</gene>
<dbReference type="PANTHER" id="PTHR22789:SF0">
    <property type="entry name" value="3-OXO-TETRONATE 4-PHOSPHATE DECARBOXYLASE-RELATED"/>
    <property type="match status" value="1"/>
</dbReference>
<evidence type="ECO:0000256" key="2">
    <source>
        <dbReference type="ARBA" id="ARBA00023239"/>
    </source>
</evidence>
<sequence length="215" mass="23392">MIYQAEREAVVFYGRKMLQLGLTKGTGGNLSLLTDDGEHVAITPSAVPYDSMEPDDVLIVSKNGQVIDGSCKPSTETSLHLALYKAREDIRAVVHTHSLYCSVLACLGWEIPPIHYYMAFCGEKVPVAPYATFGTEELALNVATSIGTSNAVLLANHGMVAVGTSLKEALTVAEAAELLAEIYYKARCAGTPMQLEKEEIKKLREAFKTYCEGQR</sequence>
<feature type="domain" description="Class II aldolase/adducin N-terminal" evidence="3">
    <location>
        <begin position="8"/>
        <end position="184"/>
    </location>
</feature>
<evidence type="ECO:0000313" key="5">
    <source>
        <dbReference type="Proteomes" id="UP000005868"/>
    </source>
</evidence>
<dbReference type="Proteomes" id="UP000005868">
    <property type="component" value="Chromosome"/>
</dbReference>
<dbReference type="PANTHER" id="PTHR22789">
    <property type="entry name" value="FUCULOSE PHOSPHATE ALDOLASE"/>
    <property type="match status" value="1"/>
</dbReference>
<accession>G7V6L2</accession>
<dbReference type="KEGG" id="tli:Tlie_1397"/>
<reference evidence="4 5" key="2">
    <citation type="journal article" date="2012" name="Stand. Genomic Sci.">
        <title>Genome sequence of the moderately thermophilic, amino-acid-degrading and sulfur-reducing bacterium Thermovirga lienii type strain (Cas60314(T)).</title>
        <authorList>
            <person name="Goker M."/>
            <person name="Saunders E."/>
            <person name="Lapidus A."/>
            <person name="Nolan M."/>
            <person name="Lucas S."/>
            <person name="Hammon N."/>
            <person name="Deshpande S."/>
            <person name="Cheng J.F."/>
            <person name="Han C."/>
            <person name="Tapia R."/>
            <person name="Goodwin L.A."/>
            <person name="Pitluck S."/>
            <person name="Liolios K."/>
            <person name="Mavromatis K."/>
            <person name="Pagani I."/>
            <person name="Ivanova N."/>
            <person name="Mikhailova N."/>
            <person name="Pati A."/>
            <person name="Chen A."/>
            <person name="Palaniappan K."/>
            <person name="Land M."/>
            <person name="Chang Y.J."/>
            <person name="Jeffries C.D."/>
            <person name="Brambilla E.M."/>
            <person name="Rohde M."/>
            <person name="Spring S."/>
            <person name="Detter J.C."/>
            <person name="Woyke T."/>
            <person name="Bristow J."/>
            <person name="Eisen J.A."/>
            <person name="Markowitz V."/>
            <person name="Hugenholtz P."/>
            <person name="Kyrpides N.C."/>
            <person name="Klenk H.P."/>
        </authorList>
    </citation>
    <scope>NUCLEOTIDE SEQUENCE [LARGE SCALE GENOMIC DNA]</scope>
    <source>
        <strain evidence="5">ATCC BAA-1197 / DSM 17291 / Cas60314</strain>
    </source>
</reference>
<keyword evidence="5" id="KW-1185">Reference proteome</keyword>
<proteinExistence type="predicted"/>
<keyword evidence="2 4" id="KW-0456">Lyase</keyword>
<keyword evidence="1" id="KW-0479">Metal-binding</keyword>
<dbReference type="Pfam" id="PF00596">
    <property type="entry name" value="Aldolase_II"/>
    <property type="match status" value="1"/>
</dbReference>
<evidence type="ECO:0000259" key="3">
    <source>
        <dbReference type="SMART" id="SM01007"/>
    </source>
</evidence>
<protein>
    <submittedName>
        <fullName evidence="4">L-fuculose 1-phosphate aldolase</fullName>
        <ecNumber evidence="4">4.1.2.17</ecNumber>
    </submittedName>
</protein>